<gene>
    <name evidence="2" type="ORF">Poli38472_007428</name>
</gene>
<dbReference type="EMBL" id="SPLM01000003">
    <property type="protein sequence ID" value="TMW67756.1"/>
    <property type="molecule type" value="Genomic_DNA"/>
</dbReference>
<dbReference type="AlphaFoldDB" id="A0A8K1FM18"/>
<keyword evidence="3" id="KW-1185">Reference proteome</keyword>
<organism evidence="2 3">
    <name type="scientific">Pythium oligandrum</name>
    <name type="common">Mycoparasitic fungus</name>
    <dbReference type="NCBI Taxonomy" id="41045"/>
    <lineage>
        <taxon>Eukaryota</taxon>
        <taxon>Sar</taxon>
        <taxon>Stramenopiles</taxon>
        <taxon>Oomycota</taxon>
        <taxon>Peronosporomycetes</taxon>
        <taxon>Pythiales</taxon>
        <taxon>Pythiaceae</taxon>
        <taxon>Pythium</taxon>
    </lineage>
</organism>
<evidence type="ECO:0000313" key="3">
    <source>
        <dbReference type="Proteomes" id="UP000794436"/>
    </source>
</evidence>
<comment type="caution">
    <text evidence="2">The sequence shown here is derived from an EMBL/GenBank/DDBJ whole genome shotgun (WGS) entry which is preliminary data.</text>
</comment>
<proteinExistence type="predicted"/>
<feature type="region of interest" description="Disordered" evidence="1">
    <location>
        <begin position="1"/>
        <end position="29"/>
    </location>
</feature>
<name>A0A8K1FM18_PYTOL</name>
<sequence>MATAVDEMETFEDFASDQEFSDFDDEGEETMEEVDTDHMLDLLSETPSARLPASLSVVTNHGFSGVATAQQAAREPCSDILEIPDDDPFVDFFQLVKASPQTPSSLQQTKHTTAPSMDEKSVDISVVLELLNYASGEQYSTTECSKTSSIGRCDLRSVLKSGSSSQRKQKRQDVESH</sequence>
<evidence type="ECO:0000256" key="1">
    <source>
        <dbReference type="SAM" id="MobiDB-lite"/>
    </source>
</evidence>
<dbReference type="Proteomes" id="UP000794436">
    <property type="component" value="Unassembled WGS sequence"/>
</dbReference>
<reference evidence="2" key="1">
    <citation type="submission" date="2019-03" db="EMBL/GenBank/DDBJ databases">
        <title>Long read genome sequence of the mycoparasitic Pythium oligandrum ATCC 38472 isolated from sugarbeet rhizosphere.</title>
        <authorList>
            <person name="Gaulin E."/>
        </authorList>
    </citation>
    <scope>NUCLEOTIDE SEQUENCE</scope>
    <source>
        <strain evidence="2">ATCC 38472_TT</strain>
    </source>
</reference>
<accession>A0A8K1FM18</accession>
<protein>
    <submittedName>
        <fullName evidence="2">Uncharacterized protein</fullName>
    </submittedName>
</protein>
<evidence type="ECO:0000313" key="2">
    <source>
        <dbReference type="EMBL" id="TMW67756.1"/>
    </source>
</evidence>